<comment type="caution">
    <text evidence="1">The sequence shown here is derived from an EMBL/GenBank/DDBJ whole genome shotgun (WGS) entry which is preliminary data.</text>
</comment>
<proteinExistence type="predicted"/>
<name>A0ABQ9GJL8_9NEOP</name>
<dbReference type="SUPFAM" id="SSF55486">
    <property type="entry name" value="Metalloproteases ('zincins'), catalytic domain"/>
    <property type="match status" value="1"/>
</dbReference>
<dbReference type="InterPro" id="IPR024079">
    <property type="entry name" value="MetalloPept_cat_dom_sf"/>
</dbReference>
<dbReference type="PROSITE" id="PS51885">
    <property type="entry name" value="NEPRILYSIN"/>
    <property type="match status" value="1"/>
</dbReference>
<dbReference type="Gene3D" id="3.40.390.10">
    <property type="entry name" value="Collagenase (Catalytic Domain)"/>
    <property type="match status" value="1"/>
</dbReference>
<keyword evidence="2" id="KW-1185">Reference proteome</keyword>
<organism evidence="1 2">
    <name type="scientific">Dryococelus australis</name>
    <dbReference type="NCBI Taxonomy" id="614101"/>
    <lineage>
        <taxon>Eukaryota</taxon>
        <taxon>Metazoa</taxon>
        <taxon>Ecdysozoa</taxon>
        <taxon>Arthropoda</taxon>
        <taxon>Hexapoda</taxon>
        <taxon>Insecta</taxon>
        <taxon>Pterygota</taxon>
        <taxon>Neoptera</taxon>
        <taxon>Polyneoptera</taxon>
        <taxon>Phasmatodea</taxon>
        <taxon>Verophasmatodea</taxon>
        <taxon>Anareolatae</taxon>
        <taxon>Phasmatidae</taxon>
        <taxon>Eurycanthinae</taxon>
        <taxon>Dryococelus</taxon>
    </lineage>
</organism>
<gene>
    <name evidence="1" type="ORF">PR048_025796</name>
</gene>
<accession>A0ABQ9GJL8</accession>
<evidence type="ECO:0000313" key="2">
    <source>
        <dbReference type="Proteomes" id="UP001159363"/>
    </source>
</evidence>
<sequence length="75" mass="8598">MVQRMNQSADPCSDFWSYSCGGWSISKLRTDQLDNSCELHRQYLAQDTERTAEEVAGSVRMPIAQYPNNRLLLLT</sequence>
<reference evidence="1 2" key="1">
    <citation type="submission" date="2023-02" db="EMBL/GenBank/DDBJ databases">
        <title>LHISI_Scaffold_Assembly.</title>
        <authorList>
            <person name="Stuart O.P."/>
            <person name="Cleave R."/>
            <person name="Magrath M.J.L."/>
            <person name="Mikheyev A.S."/>
        </authorList>
    </citation>
    <scope>NUCLEOTIDE SEQUENCE [LARGE SCALE GENOMIC DNA]</scope>
    <source>
        <strain evidence="1">Daus_M_001</strain>
        <tissue evidence="1">Leg muscle</tissue>
    </source>
</reference>
<dbReference type="Proteomes" id="UP001159363">
    <property type="component" value="Chromosome 10"/>
</dbReference>
<evidence type="ECO:0008006" key="3">
    <source>
        <dbReference type="Google" id="ProtNLM"/>
    </source>
</evidence>
<dbReference type="InterPro" id="IPR000718">
    <property type="entry name" value="Peptidase_M13"/>
</dbReference>
<protein>
    <recommendedName>
        <fullName evidence="3">Peptidase M13 N-terminal domain-containing protein</fullName>
    </recommendedName>
</protein>
<dbReference type="EMBL" id="JARBHB010000011">
    <property type="protein sequence ID" value="KAJ8872194.1"/>
    <property type="molecule type" value="Genomic_DNA"/>
</dbReference>
<evidence type="ECO:0000313" key="1">
    <source>
        <dbReference type="EMBL" id="KAJ8872194.1"/>
    </source>
</evidence>